<evidence type="ECO:0000313" key="3">
    <source>
        <dbReference type="Proteomes" id="UP000284375"/>
    </source>
</evidence>
<sequence length="174" mass="19247">MQLRQAFLGLLWSGLTKAPCLANPVGNGTAMAVELAPQSIGGPPECAALKTSAVDDPRWNTQSPDIEKPLCKGTWWFMWPAINWEITIPNDHIFDAASIAANEHACGSSVYDLVPWRTLKTWIQCDMRGTTGYLQFRVITATETATIGEAFNKGTCNTFTYVNCFKKRGSWGLW</sequence>
<name>A0A423VPC6_CYTCH</name>
<reference evidence="2 3" key="1">
    <citation type="submission" date="2015-09" db="EMBL/GenBank/DDBJ databases">
        <title>Host preference determinants of Valsa canker pathogens revealed by comparative genomics.</title>
        <authorList>
            <person name="Yin Z."/>
            <person name="Huang L."/>
        </authorList>
    </citation>
    <scope>NUCLEOTIDE SEQUENCE [LARGE SCALE GENOMIC DNA]</scope>
    <source>
        <strain evidence="2 3">YSFL</strain>
    </source>
</reference>
<evidence type="ECO:0008006" key="4">
    <source>
        <dbReference type="Google" id="ProtNLM"/>
    </source>
</evidence>
<dbReference type="Proteomes" id="UP000284375">
    <property type="component" value="Unassembled WGS sequence"/>
</dbReference>
<gene>
    <name evidence="2" type="ORF">VSDG_06333</name>
</gene>
<keyword evidence="3" id="KW-1185">Reference proteome</keyword>
<accession>A0A423VPC6</accession>
<dbReference type="AlphaFoldDB" id="A0A423VPC6"/>
<protein>
    <recommendedName>
        <fullName evidence="4">Ecp2 effector protein domain-containing protein</fullName>
    </recommendedName>
</protein>
<evidence type="ECO:0000256" key="1">
    <source>
        <dbReference type="SAM" id="SignalP"/>
    </source>
</evidence>
<proteinExistence type="predicted"/>
<keyword evidence="1" id="KW-0732">Signal</keyword>
<feature type="chain" id="PRO_5019191667" description="Ecp2 effector protein domain-containing protein" evidence="1">
    <location>
        <begin position="23"/>
        <end position="174"/>
    </location>
</feature>
<dbReference type="OrthoDB" id="10472402at2759"/>
<dbReference type="EMBL" id="LJZO01000035">
    <property type="protein sequence ID" value="ROV92868.1"/>
    <property type="molecule type" value="Genomic_DNA"/>
</dbReference>
<comment type="caution">
    <text evidence="2">The sequence shown here is derived from an EMBL/GenBank/DDBJ whole genome shotgun (WGS) entry which is preliminary data.</text>
</comment>
<organism evidence="2 3">
    <name type="scientific">Cytospora chrysosperma</name>
    <name type="common">Cytospora canker fungus</name>
    <name type="synonym">Sphaeria chrysosperma</name>
    <dbReference type="NCBI Taxonomy" id="252740"/>
    <lineage>
        <taxon>Eukaryota</taxon>
        <taxon>Fungi</taxon>
        <taxon>Dikarya</taxon>
        <taxon>Ascomycota</taxon>
        <taxon>Pezizomycotina</taxon>
        <taxon>Sordariomycetes</taxon>
        <taxon>Sordariomycetidae</taxon>
        <taxon>Diaporthales</taxon>
        <taxon>Cytosporaceae</taxon>
        <taxon>Cytospora</taxon>
    </lineage>
</organism>
<evidence type="ECO:0000313" key="2">
    <source>
        <dbReference type="EMBL" id="ROV92868.1"/>
    </source>
</evidence>
<feature type="signal peptide" evidence="1">
    <location>
        <begin position="1"/>
        <end position="22"/>
    </location>
</feature>